<sequence>YDSDGDIFITKDVGQAENGAQTGSGHQTEDIGDDNTNVEGRNFAIINKFEYYQVKNENYRLRYKCDDEKCK</sequence>
<accession>A0A7J7LY99</accession>
<protein>
    <recommendedName>
        <fullName evidence="4">Transposase MuDR plant domain-containing protein</fullName>
    </recommendedName>
</protein>
<name>A0A7J7LY99_9MAGN</name>
<gene>
    <name evidence="2" type="ORF">GIB67_014647</name>
</gene>
<dbReference type="Proteomes" id="UP000541444">
    <property type="component" value="Unassembled WGS sequence"/>
</dbReference>
<dbReference type="EMBL" id="JACGCM010001899">
    <property type="protein sequence ID" value="KAF6147508.1"/>
    <property type="molecule type" value="Genomic_DNA"/>
</dbReference>
<feature type="non-terminal residue" evidence="2">
    <location>
        <position position="1"/>
    </location>
</feature>
<reference evidence="2 3" key="1">
    <citation type="journal article" date="2020" name="IScience">
        <title>Genome Sequencing of the Endangered Kingdonia uniflora (Circaeasteraceae, Ranunculales) Reveals Potential Mechanisms of Evolutionary Specialization.</title>
        <authorList>
            <person name="Sun Y."/>
            <person name="Deng T."/>
            <person name="Zhang A."/>
            <person name="Moore M.J."/>
            <person name="Landis J.B."/>
            <person name="Lin N."/>
            <person name="Zhang H."/>
            <person name="Zhang X."/>
            <person name="Huang J."/>
            <person name="Zhang X."/>
            <person name="Sun H."/>
            <person name="Wang H."/>
        </authorList>
    </citation>
    <scope>NUCLEOTIDE SEQUENCE [LARGE SCALE GENOMIC DNA]</scope>
    <source>
        <strain evidence="2">TB1705</strain>
        <tissue evidence="2">Leaf</tissue>
    </source>
</reference>
<keyword evidence="3" id="KW-1185">Reference proteome</keyword>
<feature type="region of interest" description="Disordered" evidence="1">
    <location>
        <begin position="12"/>
        <end position="36"/>
    </location>
</feature>
<dbReference type="AlphaFoldDB" id="A0A7J7LY99"/>
<evidence type="ECO:0000256" key="1">
    <source>
        <dbReference type="SAM" id="MobiDB-lite"/>
    </source>
</evidence>
<evidence type="ECO:0008006" key="4">
    <source>
        <dbReference type="Google" id="ProtNLM"/>
    </source>
</evidence>
<organism evidence="2 3">
    <name type="scientific">Kingdonia uniflora</name>
    <dbReference type="NCBI Taxonomy" id="39325"/>
    <lineage>
        <taxon>Eukaryota</taxon>
        <taxon>Viridiplantae</taxon>
        <taxon>Streptophyta</taxon>
        <taxon>Embryophyta</taxon>
        <taxon>Tracheophyta</taxon>
        <taxon>Spermatophyta</taxon>
        <taxon>Magnoliopsida</taxon>
        <taxon>Ranunculales</taxon>
        <taxon>Circaeasteraceae</taxon>
        <taxon>Kingdonia</taxon>
    </lineage>
</organism>
<dbReference type="OrthoDB" id="1415978at2759"/>
<comment type="caution">
    <text evidence="2">The sequence shown here is derived from an EMBL/GenBank/DDBJ whole genome shotgun (WGS) entry which is preliminary data.</text>
</comment>
<proteinExistence type="predicted"/>
<evidence type="ECO:0000313" key="3">
    <source>
        <dbReference type="Proteomes" id="UP000541444"/>
    </source>
</evidence>
<evidence type="ECO:0000313" key="2">
    <source>
        <dbReference type="EMBL" id="KAF6147508.1"/>
    </source>
</evidence>